<keyword evidence="2" id="KW-0238">DNA-binding</keyword>
<keyword evidence="7" id="KW-1185">Reference proteome</keyword>
<keyword evidence="1" id="KW-0805">Transcription regulation</keyword>
<gene>
    <name evidence="6" type="ORF">HH308_05690</name>
</gene>
<evidence type="ECO:0000256" key="3">
    <source>
        <dbReference type="ARBA" id="ARBA00023163"/>
    </source>
</evidence>
<protein>
    <submittedName>
        <fullName evidence="6">AraC family transcriptional regulator</fullName>
    </submittedName>
</protein>
<comment type="caution">
    <text evidence="6">The sequence shown here is derived from an EMBL/GenBank/DDBJ whole genome shotgun (WGS) entry which is preliminary data.</text>
</comment>
<dbReference type="Pfam" id="PF14525">
    <property type="entry name" value="AraC_binding_2"/>
    <property type="match status" value="1"/>
</dbReference>
<name>A0A848KPV3_9ACTN</name>
<proteinExistence type="predicted"/>
<feature type="domain" description="HTH araC/xylS-type" evidence="5">
    <location>
        <begin position="231"/>
        <end position="332"/>
    </location>
</feature>
<dbReference type="SUPFAM" id="SSF46689">
    <property type="entry name" value="Homeodomain-like"/>
    <property type="match status" value="2"/>
</dbReference>
<dbReference type="Pfam" id="PF12833">
    <property type="entry name" value="HTH_18"/>
    <property type="match status" value="1"/>
</dbReference>
<evidence type="ECO:0000256" key="1">
    <source>
        <dbReference type="ARBA" id="ARBA00023015"/>
    </source>
</evidence>
<dbReference type="PROSITE" id="PS00041">
    <property type="entry name" value="HTH_ARAC_FAMILY_1"/>
    <property type="match status" value="1"/>
</dbReference>
<dbReference type="PROSITE" id="PS01124">
    <property type="entry name" value="HTH_ARAC_FAMILY_2"/>
    <property type="match status" value="1"/>
</dbReference>
<dbReference type="InterPro" id="IPR009057">
    <property type="entry name" value="Homeodomain-like_sf"/>
</dbReference>
<dbReference type="Gene3D" id="1.10.10.60">
    <property type="entry name" value="Homeodomain-like"/>
    <property type="match status" value="1"/>
</dbReference>
<organism evidence="6 7">
    <name type="scientific">Gordonia asplenii</name>
    <dbReference type="NCBI Taxonomy" id="2725283"/>
    <lineage>
        <taxon>Bacteria</taxon>
        <taxon>Bacillati</taxon>
        <taxon>Actinomycetota</taxon>
        <taxon>Actinomycetes</taxon>
        <taxon>Mycobacteriales</taxon>
        <taxon>Gordoniaceae</taxon>
        <taxon>Gordonia</taxon>
    </lineage>
</organism>
<evidence type="ECO:0000313" key="6">
    <source>
        <dbReference type="EMBL" id="NMO00706.1"/>
    </source>
</evidence>
<dbReference type="InterPro" id="IPR035418">
    <property type="entry name" value="AraC-bd_2"/>
</dbReference>
<dbReference type="Proteomes" id="UP000550729">
    <property type="component" value="Unassembled WGS sequence"/>
</dbReference>
<dbReference type="EMBL" id="JABBNB010000004">
    <property type="protein sequence ID" value="NMO00706.1"/>
    <property type="molecule type" value="Genomic_DNA"/>
</dbReference>
<evidence type="ECO:0000256" key="4">
    <source>
        <dbReference type="SAM" id="MobiDB-lite"/>
    </source>
</evidence>
<dbReference type="InterPro" id="IPR050204">
    <property type="entry name" value="AraC_XylS_family_regulators"/>
</dbReference>
<sequence length="344" mass="37305">MDDAVDDAPLRTHRTLDTDDADSFRAAASKLLTPHRITLGSTRTAGEFHGDVRSTRVGDVGVFYLAQGAAVDVDISEPIDYYDVIFALSGSSAITSRDSGRGVIDAGHGAVLSPGMRARMTMSDDYGQLHLRIERTTLDRRLDAVLGRPSGAVTVFDVPLDLGAPSVASWFQFLRLGLRDLDTAGGIAAHPLAAASWQDHLLTGLLVSQANSYAGALADRAAGRPARRVLQAVLDYIEEHIDEPMSMADLAGVAGMSTRSLQRAFRDELSTSPTAHVQNLRLDRVHEQLTATDSGEASVTDVAYRWGFTHLSRFAAAYRARFGEPPSETVKKSRSETAWREVRR</sequence>
<keyword evidence="3" id="KW-0804">Transcription</keyword>
<dbReference type="InterPro" id="IPR018060">
    <property type="entry name" value="HTH_AraC"/>
</dbReference>
<dbReference type="AlphaFoldDB" id="A0A848KPV3"/>
<feature type="region of interest" description="Disordered" evidence="4">
    <location>
        <begin position="324"/>
        <end position="344"/>
    </location>
</feature>
<evidence type="ECO:0000313" key="7">
    <source>
        <dbReference type="Proteomes" id="UP000550729"/>
    </source>
</evidence>
<reference evidence="6 7" key="1">
    <citation type="submission" date="2020-04" db="EMBL/GenBank/DDBJ databases">
        <title>Gordonia sp. nov. TBRC 11910.</title>
        <authorList>
            <person name="Suriyachadkun C."/>
        </authorList>
    </citation>
    <scope>NUCLEOTIDE SEQUENCE [LARGE SCALE GENOMIC DNA]</scope>
    <source>
        <strain evidence="6 7">TBRC 11910</strain>
    </source>
</reference>
<dbReference type="PANTHER" id="PTHR46796">
    <property type="entry name" value="HTH-TYPE TRANSCRIPTIONAL ACTIVATOR RHAS-RELATED"/>
    <property type="match status" value="1"/>
</dbReference>
<dbReference type="RefSeq" id="WP_170193199.1">
    <property type="nucleotide sequence ID" value="NZ_JABBNB010000004.1"/>
</dbReference>
<feature type="compositionally biased region" description="Basic and acidic residues" evidence="4">
    <location>
        <begin position="329"/>
        <end position="344"/>
    </location>
</feature>
<dbReference type="SMART" id="SM00342">
    <property type="entry name" value="HTH_ARAC"/>
    <property type="match status" value="1"/>
</dbReference>
<dbReference type="PANTHER" id="PTHR46796:SF12">
    <property type="entry name" value="HTH-TYPE DNA-BINDING TRANSCRIPTIONAL ACTIVATOR EUTR"/>
    <property type="match status" value="1"/>
</dbReference>
<dbReference type="InterPro" id="IPR018062">
    <property type="entry name" value="HTH_AraC-typ_CS"/>
</dbReference>
<evidence type="ECO:0000259" key="5">
    <source>
        <dbReference type="PROSITE" id="PS01124"/>
    </source>
</evidence>
<evidence type="ECO:0000256" key="2">
    <source>
        <dbReference type="ARBA" id="ARBA00023125"/>
    </source>
</evidence>
<dbReference type="GO" id="GO:0003700">
    <property type="term" value="F:DNA-binding transcription factor activity"/>
    <property type="evidence" value="ECO:0007669"/>
    <property type="project" value="InterPro"/>
</dbReference>
<accession>A0A848KPV3</accession>
<dbReference type="GO" id="GO:0043565">
    <property type="term" value="F:sequence-specific DNA binding"/>
    <property type="evidence" value="ECO:0007669"/>
    <property type="project" value="InterPro"/>
</dbReference>